<sequence>MLNTHFKIKDLGEMRYFLGLEIARSRDDIMVSQRKFALDLISDFGLAGTKPVNTPLEVNQRFTSQDFDMSYADWATCPMTRRSVSGFVVKIGDSLISWKSKKQNTVSRSSTEAEYRSMANVVSEVVWLIATLGDVSSSYLKTNIC</sequence>
<reference evidence="2" key="1">
    <citation type="journal article" date="2012" name="Nature">
        <title>The tomato genome sequence provides insights into fleshy fruit evolution.</title>
        <authorList>
            <consortium name="Tomato Genome Consortium"/>
        </authorList>
    </citation>
    <scope>NUCLEOTIDE SEQUENCE [LARGE SCALE GENOMIC DNA]</scope>
    <source>
        <strain evidence="2">cv. Heinz 1706</strain>
    </source>
</reference>
<keyword evidence="3" id="KW-1185">Reference proteome</keyword>
<proteinExistence type="predicted"/>
<dbReference type="STRING" id="4081.A0A3Q7F187"/>
<dbReference type="OMA" id="MTHEVFE"/>
<accession>A0A3Q7F187</accession>
<dbReference type="CDD" id="cd09272">
    <property type="entry name" value="RNase_HI_RT_Ty1"/>
    <property type="match status" value="1"/>
</dbReference>
<organism evidence="2">
    <name type="scientific">Solanum lycopersicum</name>
    <name type="common">Tomato</name>
    <name type="synonym">Lycopersicon esculentum</name>
    <dbReference type="NCBI Taxonomy" id="4081"/>
    <lineage>
        <taxon>Eukaryota</taxon>
        <taxon>Viridiplantae</taxon>
        <taxon>Streptophyta</taxon>
        <taxon>Embryophyta</taxon>
        <taxon>Tracheophyta</taxon>
        <taxon>Spermatophyta</taxon>
        <taxon>Magnoliopsida</taxon>
        <taxon>eudicotyledons</taxon>
        <taxon>Gunneridae</taxon>
        <taxon>Pentapetalae</taxon>
        <taxon>asterids</taxon>
        <taxon>lamiids</taxon>
        <taxon>Solanales</taxon>
        <taxon>Solanaceae</taxon>
        <taxon>Solanoideae</taxon>
        <taxon>Solaneae</taxon>
        <taxon>Solanum</taxon>
        <taxon>Solanum subgen. Lycopersicon</taxon>
    </lineage>
</organism>
<dbReference type="EnsemblPlants" id="Solyc02g069175.1.1">
    <property type="protein sequence ID" value="Solyc02g069175.1.1"/>
    <property type="gene ID" value="Solyc02g069175.1"/>
</dbReference>
<dbReference type="InterPro" id="IPR013103">
    <property type="entry name" value="RVT_2"/>
</dbReference>
<dbReference type="Gramene" id="Solyc02g069175.1.1">
    <property type="protein sequence ID" value="Solyc02g069175.1.1"/>
    <property type="gene ID" value="Solyc02g069175.1"/>
</dbReference>
<evidence type="ECO:0000313" key="3">
    <source>
        <dbReference type="Proteomes" id="UP000004994"/>
    </source>
</evidence>
<reference evidence="2" key="2">
    <citation type="submission" date="2019-01" db="UniProtKB">
        <authorList>
            <consortium name="EnsemblPlants"/>
        </authorList>
    </citation>
    <scope>IDENTIFICATION</scope>
    <source>
        <strain evidence="2">cv. Heinz 1706</strain>
    </source>
</reference>
<dbReference type="AlphaFoldDB" id="A0A3Q7F187"/>
<dbReference type="PANTHER" id="PTHR11439">
    <property type="entry name" value="GAG-POL-RELATED RETROTRANSPOSON"/>
    <property type="match status" value="1"/>
</dbReference>
<dbReference type="Pfam" id="PF07727">
    <property type="entry name" value="RVT_2"/>
    <property type="match status" value="1"/>
</dbReference>
<evidence type="ECO:0000259" key="1">
    <source>
        <dbReference type="Pfam" id="PF07727"/>
    </source>
</evidence>
<dbReference type="PANTHER" id="PTHR11439:SF468">
    <property type="entry name" value="REVERSE TRANSCRIPTASE TY1_COPIA-TYPE DOMAIN-CONTAINING PROTEIN"/>
    <property type="match status" value="1"/>
</dbReference>
<evidence type="ECO:0000313" key="2">
    <source>
        <dbReference type="EnsemblPlants" id="Solyc02g069175.1.1"/>
    </source>
</evidence>
<dbReference type="Proteomes" id="UP000004994">
    <property type="component" value="Chromosome 2"/>
</dbReference>
<protein>
    <recommendedName>
        <fullName evidence="1">Reverse transcriptase Ty1/copia-type domain-containing protein</fullName>
    </recommendedName>
</protein>
<dbReference type="InParanoid" id="A0A3Q7F187"/>
<feature type="domain" description="Reverse transcriptase Ty1/copia-type" evidence="1">
    <location>
        <begin position="1"/>
        <end position="57"/>
    </location>
</feature>
<name>A0A3Q7F187_SOLLC</name>